<sequence length="80" mass="9040">MPTKRSATSTVSDSETKRQRKMLTIKEKFELLDMLKEGRTYAALLDPESDSLLTFSAGDCAKRRKDKTLSTCINIYNCTS</sequence>
<keyword evidence="2" id="KW-1185">Reference proteome</keyword>
<dbReference type="Proteomes" id="UP001195483">
    <property type="component" value="Unassembled WGS sequence"/>
</dbReference>
<protein>
    <submittedName>
        <fullName evidence="1">Uncharacterized protein</fullName>
    </submittedName>
</protein>
<evidence type="ECO:0000313" key="1">
    <source>
        <dbReference type="EMBL" id="KAK3592912.1"/>
    </source>
</evidence>
<proteinExistence type="predicted"/>
<organism evidence="1 2">
    <name type="scientific">Potamilus streckersoni</name>
    <dbReference type="NCBI Taxonomy" id="2493646"/>
    <lineage>
        <taxon>Eukaryota</taxon>
        <taxon>Metazoa</taxon>
        <taxon>Spiralia</taxon>
        <taxon>Lophotrochozoa</taxon>
        <taxon>Mollusca</taxon>
        <taxon>Bivalvia</taxon>
        <taxon>Autobranchia</taxon>
        <taxon>Heteroconchia</taxon>
        <taxon>Palaeoheterodonta</taxon>
        <taxon>Unionida</taxon>
        <taxon>Unionoidea</taxon>
        <taxon>Unionidae</taxon>
        <taxon>Ambleminae</taxon>
        <taxon>Lampsilini</taxon>
        <taxon>Potamilus</taxon>
    </lineage>
</organism>
<evidence type="ECO:0000313" key="2">
    <source>
        <dbReference type="Proteomes" id="UP001195483"/>
    </source>
</evidence>
<reference evidence="1" key="3">
    <citation type="submission" date="2023-05" db="EMBL/GenBank/DDBJ databases">
        <authorList>
            <person name="Smith C.H."/>
        </authorList>
    </citation>
    <scope>NUCLEOTIDE SEQUENCE</scope>
    <source>
        <strain evidence="1">CHS0354</strain>
        <tissue evidence="1">Mantle</tissue>
    </source>
</reference>
<name>A0AAE0SJ14_9BIVA</name>
<accession>A0AAE0SJ14</accession>
<dbReference type="AlphaFoldDB" id="A0AAE0SJ14"/>
<gene>
    <name evidence="1" type="ORF">CHS0354_011707</name>
</gene>
<dbReference type="EMBL" id="JAEAOA010000714">
    <property type="protein sequence ID" value="KAK3592912.1"/>
    <property type="molecule type" value="Genomic_DNA"/>
</dbReference>
<comment type="caution">
    <text evidence="1">The sequence shown here is derived from an EMBL/GenBank/DDBJ whole genome shotgun (WGS) entry which is preliminary data.</text>
</comment>
<reference evidence="1" key="1">
    <citation type="journal article" date="2021" name="Genome Biol. Evol.">
        <title>A High-Quality Reference Genome for a Parasitic Bivalve with Doubly Uniparental Inheritance (Bivalvia: Unionida).</title>
        <authorList>
            <person name="Smith C.H."/>
        </authorList>
    </citation>
    <scope>NUCLEOTIDE SEQUENCE</scope>
    <source>
        <strain evidence="1">CHS0354</strain>
    </source>
</reference>
<reference evidence="1" key="2">
    <citation type="journal article" date="2021" name="Genome Biol. Evol.">
        <title>Developing a high-quality reference genome for a parasitic bivalve with doubly uniparental inheritance (Bivalvia: Unionida).</title>
        <authorList>
            <person name="Smith C.H."/>
        </authorList>
    </citation>
    <scope>NUCLEOTIDE SEQUENCE</scope>
    <source>
        <strain evidence="1">CHS0354</strain>
        <tissue evidence="1">Mantle</tissue>
    </source>
</reference>